<dbReference type="InterPro" id="IPR027417">
    <property type="entry name" value="P-loop_NTPase"/>
</dbReference>
<evidence type="ECO:0000256" key="1">
    <source>
        <dbReference type="ARBA" id="ARBA00001946"/>
    </source>
</evidence>
<evidence type="ECO:0000256" key="2">
    <source>
        <dbReference type="ARBA" id="ARBA00003213"/>
    </source>
</evidence>
<dbReference type="Gene3D" id="1.10.20.140">
    <property type="match status" value="1"/>
</dbReference>
<dbReference type="EC" id="2.5.1.75" evidence="10"/>
<dbReference type="NCBIfam" id="TIGR00174">
    <property type="entry name" value="miaA"/>
    <property type="match status" value="1"/>
</dbReference>
<dbReference type="Pfam" id="PF01715">
    <property type="entry name" value="IPPT"/>
    <property type="match status" value="1"/>
</dbReference>
<keyword evidence="7 10" id="KW-0067">ATP-binding</keyword>
<dbReference type="GO" id="GO:0006400">
    <property type="term" value="P:tRNA modification"/>
    <property type="evidence" value="ECO:0007669"/>
    <property type="project" value="TreeGrafter"/>
</dbReference>
<dbReference type="AlphaFoldDB" id="A0A0S7WS41"/>
<feature type="site" description="Interaction with substrate tRNA" evidence="10">
    <location>
        <position position="106"/>
    </location>
</feature>
<evidence type="ECO:0000256" key="9">
    <source>
        <dbReference type="ARBA" id="ARBA00049563"/>
    </source>
</evidence>
<feature type="region of interest" description="Interaction with substrate tRNA" evidence="10">
    <location>
        <begin position="164"/>
        <end position="168"/>
    </location>
</feature>
<comment type="cofactor">
    <cofactor evidence="1 10">
        <name>Mg(2+)</name>
        <dbReference type="ChEBI" id="CHEBI:18420"/>
    </cofactor>
</comment>
<dbReference type="GO" id="GO:0005524">
    <property type="term" value="F:ATP binding"/>
    <property type="evidence" value="ECO:0007669"/>
    <property type="project" value="UniProtKB-UniRule"/>
</dbReference>
<accession>A0A0S7WS41</accession>
<dbReference type="Proteomes" id="UP000052008">
    <property type="component" value="Unassembled WGS sequence"/>
</dbReference>
<evidence type="ECO:0000256" key="10">
    <source>
        <dbReference type="HAMAP-Rule" id="MF_00185"/>
    </source>
</evidence>
<dbReference type="HAMAP" id="MF_00185">
    <property type="entry name" value="IPP_trans"/>
    <property type="match status" value="1"/>
</dbReference>
<dbReference type="PATRIC" id="fig|1703770.3.peg.915"/>
<evidence type="ECO:0000256" key="13">
    <source>
        <dbReference type="RuleBase" id="RU003785"/>
    </source>
</evidence>
<protein>
    <recommendedName>
        <fullName evidence="10">tRNA dimethylallyltransferase</fullName>
        <ecNumber evidence="10">2.5.1.75</ecNumber>
    </recommendedName>
    <alternativeName>
        <fullName evidence="10">Dimethylallyl diphosphate:tRNA dimethylallyltransferase</fullName>
        <shortName evidence="10">DMAPP:tRNA dimethylallyltransferase</shortName>
        <shortName evidence="10">DMATase</shortName>
    </alternativeName>
    <alternativeName>
        <fullName evidence="10">Isopentenyl-diphosphate:tRNA isopentenyltransferase</fullName>
        <shortName evidence="10">IPP transferase</shortName>
        <shortName evidence="10">IPPT</shortName>
        <shortName evidence="10">IPTase</shortName>
    </alternativeName>
</protein>
<evidence type="ECO:0000256" key="5">
    <source>
        <dbReference type="ARBA" id="ARBA00022694"/>
    </source>
</evidence>
<name>A0A0S7WS41_UNCT6</name>
<dbReference type="SUPFAM" id="SSF52540">
    <property type="entry name" value="P-loop containing nucleoside triphosphate hydrolases"/>
    <property type="match status" value="1"/>
</dbReference>
<keyword evidence="8 10" id="KW-0460">Magnesium</keyword>
<feature type="binding site" evidence="10">
    <location>
        <begin position="15"/>
        <end position="22"/>
    </location>
    <ligand>
        <name>ATP</name>
        <dbReference type="ChEBI" id="CHEBI:30616"/>
    </ligand>
</feature>
<comment type="function">
    <text evidence="2 10 12">Catalyzes the transfer of a dimethylallyl group onto the adenine at position 37 in tRNAs that read codons beginning with uridine, leading to the formation of N6-(dimethylallyl)adenosine (i(6)A).</text>
</comment>
<dbReference type="FunFam" id="1.10.20.140:FF:000001">
    <property type="entry name" value="tRNA dimethylallyltransferase"/>
    <property type="match status" value="1"/>
</dbReference>
<dbReference type="Gene3D" id="3.40.50.300">
    <property type="entry name" value="P-loop containing nucleotide triphosphate hydrolases"/>
    <property type="match status" value="1"/>
</dbReference>
<comment type="caution">
    <text evidence="10">Lacks conserved residue(s) required for the propagation of feature annotation.</text>
</comment>
<dbReference type="STRING" id="1703770.AMJ39_06165"/>
<keyword evidence="4 10" id="KW-0808">Transferase</keyword>
<feature type="site" description="Interaction with substrate tRNA" evidence="10">
    <location>
        <position position="128"/>
    </location>
</feature>
<evidence type="ECO:0000256" key="6">
    <source>
        <dbReference type="ARBA" id="ARBA00022741"/>
    </source>
</evidence>
<feature type="binding site" evidence="10">
    <location>
        <begin position="17"/>
        <end position="22"/>
    </location>
    <ligand>
        <name>substrate</name>
    </ligand>
</feature>
<comment type="similarity">
    <text evidence="3 10 13">Belongs to the IPP transferase family.</text>
</comment>
<evidence type="ECO:0000256" key="12">
    <source>
        <dbReference type="RuleBase" id="RU003784"/>
    </source>
</evidence>
<keyword evidence="6 10" id="KW-0547">Nucleotide-binding</keyword>
<evidence type="ECO:0000256" key="11">
    <source>
        <dbReference type="RuleBase" id="RU003783"/>
    </source>
</evidence>
<dbReference type="EMBL" id="LIZS01000032">
    <property type="protein sequence ID" value="KPJ53045.1"/>
    <property type="molecule type" value="Genomic_DNA"/>
</dbReference>
<evidence type="ECO:0000256" key="7">
    <source>
        <dbReference type="ARBA" id="ARBA00022840"/>
    </source>
</evidence>
<sequence>MPHTSDNLAVPIIVGPTAVGKSEVALEVAERLGAEIVSADSRQVYRYMDIGTAKPSIEDRRRVPHHMIDLVDPDVVYNAGDYGRGAAAAIEQVRAAGRVPLVVGGSGLYIRALLEGFCAGPRGDIELRERLRQEARTGGTQRLHERLAEVDAGAAVRINPNDEQRIIRALEVYELTGRRLSDLQQAGGEVQGLIAVTVGLRRERSDLYRVIAERVEAMVCHGLVDEVRGLLDRGYRPDLNSMRALGYREMIRHLTGELTLEEAAKLLIKNTKALSRRQMTWFRAMSDVEWIDIEREEDLSSRADRVVASFESRGFHPAGGPDKFA</sequence>
<organism evidence="14 15">
    <name type="scientific">candidate division TA06 bacterium DG_24</name>
    <dbReference type="NCBI Taxonomy" id="1703770"/>
    <lineage>
        <taxon>Bacteria</taxon>
        <taxon>Bacteria division TA06</taxon>
    </lineage>
</organism>
<comment type="caution">
    <text evidence="14">The sequence shown here is derived from an EMBL/GenBank/DDBJ whole genome shotgun (WGS) entry which is preliminary data.</text>
</comment>
<comment type="subunit">
    <text evidence="10">Monomer.</text>
</comment>
<reference evidence="14 15" key="1">
    <citation type="journal article" date="2015" name="Microbiome">
        <title>Genomic resolution of linkages in carbon, nitrogen, and sulfur cycling among widespread estuary sediment bacteria.</title>
        <authorList>
            <person name="Baker B.J."/>
            <person name="Lazar C.S."/>
            <person name="Teske A.P."/>
            <person name="Dick G.J."/>
        </authorList>
    </citation>
    <scope>NUCLEOTIDE SEQUENCE [LARGE SCALE GENOMIC DNA]</scope>
    <source>
        <strain evidence="14">DG_24</strain>
    </source>
</reference>
<feature type="region of interest" description="Interaction with substrate tRNA" evidence="10">
    <location>
        <begin position="40"/>
        <end position="43"/>
    </location>
</feature>
<evidence type="ECO:0000256" key="3">
    <source>
        <dbReference type="ARBA" id="ARBA00005842"/>
    </source>
</evidence>
<dbReference type="InterPro" id="IPR018022">
    <property type="entry name" value="IPT"/>
</dbReference>
<dbReference type="PANTHER" id="PTHR11088:SF60">
    <property type="entry name" value="TRNA DIMETHYLALLYLTRANSFERASE"/>
    <property type="match status" value="1"/>
</dbReference>
<comment type="catalytic activity">
    <reaction evidence="9 10 11">
        <text>adenosine(37) in tRNA + dimethylallyl diphosphate = N(6)-dimethylallyladenosine(37) in tRNA + diphosphate</text>
        <dbReference type="Rhea" id="RHEA:26482"/>
        <dbReference type="Rhea" id="RHEA-COMP:10162"/>
        <dbReference type="Rhea" id="RHEA-COMP:10375"/>
        <dbReference type="ChEBI" id="CHEBI:33019"/>
        <dbReference type="ChEBI" id="CHEBI:57623"/>
        <dbReference type="ChEBI" id="CHEBI:74411"/>
        <dbReference type="ChEBI" id="CHEBI:74415"/>
        <dbReference type="EC" id="2.5.1.75"/>
    </reaction>
</comment>
<proteinExistence type="inferred from homology"/>
<evidence type="ECO:0000256" key="8">
    <source>
        <dbReference type="ARBA" id="ARBA00022842"/>
    </source>
</evidence>
<evidence type="ECO:0000313" key="15">
    <source>
        <dbReference type="Proteomes" id="UP000052008"/>
    </source>
</evidence>
<evidence type="ECO:0000256" key="4">
    <source>
        <dbReference type="ARBA" id="ARBA00022679"/>
    </source>
</evidence>
<dbReference type="PANTHER" id="PTHR11088">
    <property type="entry name" value="TRNA DIMETHYLALLYLTRANSFERASE"/>
    <property type="match status" value="1"/>
</dbReference>
<gene>
    <name evidence="10" type="primary">miaA</name>
    <name evidence="14" type="ORF">AMJ39_06165</name>
</gene>
<evidence type="ECO:0000313" key="14">
    <source>
        <dbReference type="EMBL" id="KPJ53045.1"/>
    </source>
</evidence>
<dbReference type="GO" id="GO:0052381">
    <property type="term" value="F:tRNA dimethylallyltransferase activity"/>
    <property type="evidence" value="ECO:0007669"/>
    <property type="project" value="UniProtKB-UniRule"/>
</dbReference>
<keyword evidence="5 10" id="KW-0819">tRNA processing</keyword>
<dbReference type="InterPro" id="IPR039657">
    <property type="entry name" value="Dimethylallyltransferase"/>
</dbReference>